<gene>
    <name evidence="1" type="ORF">IWZ03DRAFT_364911</name>
</gene>
<name>A0ABR1L009_9PEZI</name>
<accession>A0ABR1L009</accession>
<dbReference type="Proteomes" id="UP001363622">
    <property type="component" value="Unassembled WGS sequence"/>
</dbReference>
<comment type="caution">
    <text evidence="1">The sequence shown here is derived from an EMBL/GenBank/DDBJ whole genome shotgun (WGS) entry which is preliminary data.</text>
</comment>
<sequence length="199" mass="21702">MVGRDGDGHSGGVVVARLSSQQRPSGLCERDLPSMRMVDGWMDDGRVSSSRAAVVGRIRLRTRVVVVGPWGGPEKLSCFLPSGRVALSFLSIAAQRRLSGLFFLVHLLRFTSISSCLAPPSICPPSGRLPAYETLTNHPTTVRTHPNLPYSVTWPRRAPHPSPLARNVLRRPCLGLTDPMWRRVSFLVLSCLALAAKTA</sequence>
<keyword evidence="2" id="KW-1185">Reference proteome</keyword>
<organism evidence="1 2">
    <name type="scientific">Phyllosticta citriasiana</name>
    <dbReference type="NCBI Taxonomy" id="595635"/>
    <lineage>
        <taxon>Eukaryota</taxon>
        <taxon>Fungi</taxon>
        <taxon>Dikarya</taxon>
        <taxon>Ascomycota</taxon>
        <taxon>Pezizomycotina</taxon>
        <taxon>Dothideomycetes</taxon>
        <taxon>Dothideomycetes incertae sedis</taxon>
        <taxon>Botryosphaeriales</taxon>
        <taxon>Phyllostictaceae</taxon>
        <taxon>Phyllosticta</taxon>
    </lineage>
</organism>
<evidence type="ECO:0000313" key="1">
    <source>
        <dbReference type="EMBL" id="KAK7523557.1"/>
    </source>
</evidence>
<evidence type="ECO:0000313" key="2">
    <source>
        <dbReference type="Proteomes" id="UP001363622"/>
    </source>
</evidence>
<proteinExistence type="predicted"/>
<reference evidence="1 2" key="1">
    <citation type="submission" date="2024-04" db="EMBL/GenBank/DDBJ databases">
        <title>Phyllosticta paracitricarpa is synonymous to the EU quarantine fungus P. citricarpa based on phylogenomic analyses.</title>
        <authorList>
            <consortium name="Lawrence Berkeley National Laboratory"/>
            <person name="Van Ingen-Buijs V.A."/>
            <person name="Van Westerhoven A.C."/>
            <person name="Haridas S."/>
            <person name="Skiadas P."/>
            <person name="Martin F."/>
            <person name="Groenewald J.Z."/>
            <person name="Crous P.W."/>
            <person name="Seidl M.F."/>
        </authorList>
    </citation>
    <scope>NUCLEOTIDE SEQUENCE [LARGE SCALE GENOMIC DNA]</scope>
    <source>
        <strain evidence="1 2">CBS 123371</strain>
    </source>
</reference>
<protein>
    <submittedName>
        <fullName evidence="1">Uncharacterized protein</fullName>
    </submittedName>
</protein>
<dbReference type="EMBL" id="JBBPHU010000001">
    <property type="protein sequence ID" value="KAK7523557.1"/>
    <property type="molecule type" value="Genomic_DNA"/>
</dbReference>